<sequence length="144" mass="16310">MEAMKTVETQVEKRAPRRVKIDVVETETNPSMRVKIARARTKTSIETDTVPVLETNIRAVLEIKVQKTLNIRRGINIRAGTNIHRMKIPATKVPRRINILPVAIKIPRMKIPAIKAPPNIVRTEAKINTRENRRVGKAALRGTK</sequence>
<accession>A0A8D8M1P1</accession>
<proteinExistence type="predicted"/>
<name>A0A8D8M1P1_9HEMI</name>
<evidence type="ECO:0000313" key="1">
    <source>
        <dbReference type="EMBL" id="CAG6616428.1"/>
    </source>
</evidence>
<organism evidence="1">
    <name type="scientific">Cacopsylla melanoneura</name>
    <dbReference type="NCBI Taxonomy" id="428564"/>
    <lineage>
        <taxon>Eukaryota</taxon>
        <taxon>Metazoa</taxon>
        <taxon>Ecdysozoa</taxon>
        <taxon>Arthropoda</taxon>
        <taxon>Hexapoda</taxon>
        <taxon>Insecta</taxon>
        <taxon>Pterygota</taxon>
        <taxon>Neoptera</taxon>
        <taxon>Paraneoptera</taxon>
        <taxon>Hemiptera</taxon>
        <taxon>Sternorrhyncha</taxon>
        <taxon>Psylloidea</taxon>
        <taxon>Psyllidae</taxon>
        <taxon>Psyllinae</taxon>
        <taxon>Cacopsylla</taxon>
    </lineage>
</organism>
<dbReference type="EMBL" id="HBUF01035679">
    <property type="protein sequence ID" value="CAG6616428.1"/>
    <property type="molecule type" value="Transcribed_RNA"/>
</dbReference>
<dbReference type="AlphaFoldDB" id="A0A8D8M1P1"/>
<protein>
    <submittedName>
        <fullName evidence="1">Uncharacterized protein</fullName>
    </submittedName>
</protein>
<reference evidence="1" key="1">
    <citation type="submission" date="2021-05" db="EMBL/GenBank/DDBJ databases">
        <authorList>
            <person name="Alioto T."/>
            <person name="Alioto T."/>
            <person name="Gomez Garrido J."/>
        </authorList>
    </citation>
    <scope>NUCLEOTIDE SEQUENCE</scope>
</reference>